<sequence length="327" mass="35408">MFGWNHDYEYVGVTPGMRPADGVGEVRRVKGAKEWSGEPAVQFHPPQGVSAAMAGTVVDGSVDSQDIGAMMIDLSLRGWFRIEKLQPADGSAPAASPAPTSRRGAKAPQGDWVFIQNEFPGGDVITQVEADFLNALFPPGVRYVTLPQMKAQLRGPLRDIADGMYRETIHRGWYERDPRRKGFLGMGRSPRTADGTAVRIQTLGFKKYIATAEAKQIKFEEAADLFNRYLPYAMVFGLADRWAGVIGEVAKMAQLEGFGNIMGDIASDPFFWMFYGDDLVFLGAEAIGGMADLLSGADGLFDLGGLTDGLGDVFGSIGDAVGDIFDF</sequence>
<proteinExistence type="predicted"/>
<gene>
    <name evidence="2" type="ORF">HX89_06925</name>
</gene>
<dbReference type="EMBL" id="CP008889">
    <property type="protein sequence ID" value="AIF40715.1"/>
    <property type="molecule type" value="Genomic_DNA"/>
</dbReference>
<name>A0A075JFZ2_9MICO</name>
<keyword evidence="3" id="KW-1185">Reference proteome</keyword>
<protein>
    <recommendedName>
        <fullName evidence="1">Predicted membrane protein YciQ-like C-terminal domain-containing protein</fullName>
    </recommendedName>
</protein>
<feature type="domain" description="Predicted membrane protein YciQ-like C-terminal" evidence="1">
    <location>
        <begin position="188"/>
        <end position="243"/>
    </location>
</feature>
<evidence type="ECO:0000313" key="2">
    <source>
        <dbReference type="EMBL" id="AIF40715.1"/>
    </source>
</evidence>
<dbReference type="HOGENOM" id="CLU_694037_0_0_11"/>
<reference evidence="2 3" key="1">
    <citation type="submission" date="2014-07" db="EMBL/GenBank/DDBJ databases">
        <title>Genome Sequencing of Dermacoccus nishinomiyaensis.</title>
        <authorList>
            <person name="Hong K.W."/>
            <person name="Chan K.G."/>
        </authorList>
    </citation>
    <scope>NUCLEOTIDE SEQUENCE [LARGE SCALE GENOMIC DNA]</scope>
    <source>
        <strain evidence="2 3">M25</strain>
    </source>
</reference>
<dbReference type="GeneID" id="66569946"/>
<evidence type="ECO:0000259" key="1">
    <source>
        <dbReference type="Pfam" id="PF20990"/>
    </source>
</evidence>
<dbReference type="KEGG" id="dni:HX89_06925"/>
<dbReference type="RefSeq" id="WP_038567980.1">
    <property type="nucleotide sequence ID" value="NZ_CAKZHM010000075.1"/>
</dbReference>
<organism evidence="2 3">
    <name type="scientific">Dermacoccus nishinomiyaensis</name>
    <dbReference type="NCBI Taxonomy" id="1274"/>
    <lineage>
        <taxon>Bacteria</taxon>
        <taxon>Bacillati</taxon>
        <taxon>Actinomycetota</taxon>
        <taxon>Actinomycetes</taxon>
        <taxon>Micrococcales</taxon>
        <taxon>Dermacoccaceae</taxon>
        <taxon>Dermacoccus</taxon>
    </lineage>
</organism>
<dbReference type="eggNOG" id="COG4907">
    <property type="taxonomic scope" value="Bacteria"/>
</dbReference>
<dbReference type="OrthoDB" id="143710at2"/>
<dbReference type="Pfam" id="PF20990">
    <property type="entry name" value="DUF2207_C"/>
    <property type="match status" value="1"/>
</dbReference>
<dbReference type="InterPro" id="IPR048389">
    <property type="entry name" value="YciQ-like_C"/>
</dbReference>
<accession>A0A075JFZ2</accession>
<evidence type="ECO:0000313" key="3">
    <source>
        <dbReference type="Proteomes" id="UP000027986"/>
    </source>
</evidence>
<dbReference type="AlphaFoldDB" id="A0A075JFZ2"/>
<dbReference type="Proteomes" id="UP000027986">
    <property type="component" value="Chromosome"/>
</dbReference>